<keyword evidence="4" id="KW-1185">Reference proteome</keyword>
<reference evidence="3 4" key="1">
    <citation type="submission" date="2019-07" db="EMBL/GenBank/DDBJ databases">
        <title>Genome sequencing of 100 strains of the haloalkaliphilic chemolithoautotrophic sulfur-oxidizing bacterium Thioalkalivibrio.</title>
        <authorList>
            <person name="Muyzer G."/>
        </authorList>
    </citation>
    <scope>NUCLEOTIDE SEQUENCE [LARGE SCALE GENOMIC DNA]</scope>
    <source>
        <strain evidence="3 4">ASO4-4</strain>
    </source>
</reference>
<dbReference type="OrthoDB" id="9793251at2"/>
<accession>A0A562RS14</accession>
<dbReference type="InterPro" id="IPR011460">
    <property type="entry name" value="Lcl_C"/>
</dbReference>
<evidence type="ECO:0000313" key="4">
    <source>
        <dbReference type="Proteomes" id="UP000318307"/>
    </source>
</evidence>
<dbReference type="PROSITE" id="PS50853">
    <property type="entry name" value="FN3"/>
    <property type="match status" value="1"/>
</dbReference>
<dbReference type="Gene3D" id="2.60.40.10">
    <property type="entry name" value="Immunoglobulins"/>
    <property type="match status" value="1"/>
</dbReference>
<organism evidence="3 4">
    <name type="scientific">Desulfobotulus alkaliphilus</name>
    <dbReference type="NCBI Taxonomy" id="622671"/>
    <lineage>
        <taxon>Bacteria</taxon>
        <taxon>Pseudomonadati</taxon>
        <taxon>Thermodesulfobacteriota</taxon>
        <taxon>Desulfobacteria</taxon>
        <taxon>Desulfobacterales</taxon>
        <taxon>Desulfobacteraceae</taxon>
        <taxon>Desulfobotulus</taxon>
    </lineage>
</organism>
<dbReference type="RefSeq" id="WP_144684949.1">
    <property type="nucleotide sequence ID" value="NZ_VLLC01000013.1"/>
</dbReference>
<dbReference type="InterPro" id="IPR044060">
    <property type="entry name" value="Bacterial_rp_domain"/>
</dbReference>
<dbReference type="Pfam" id="PF04151">
    <property type="entry name" value="PPC"/>
    <property type="match status" value="1"/>
</dbReference>
<evidence type="ECO:0000256" key="1">
    <source>
        <dbReference type="SAM" id="MobiDB-lite"/>
    </source>
</evidence>
<dbReference type="InterPro" id="IPR013783">
    <property type="entry name" value="Ig-like_fold"/>
</dbReference>
<name>A0A562RS14_9BACT</name>
<dbReference type="EMBL" id="VLLC01000013">
    <property type="protein sequence ID" value="TWI71693.1"/>
    <property type="molecule type" value="Genomic_DNA"/>
</dbReference>
<sequence>MKNNHRMALSPSQGMESLRAKFLWVLALSFLFLFSGCGGGGSDSKDSDGGNTKPPINETGHTVTPSAGVGGIIDPDTPQTVNHGATTSFTITPDTGYGISSVTGCGGTLSGNTYTTGAITGACTVTASFSQFIQSSYTVSASAGEGGSISPSSRSVNHGSSTSFTVTPDTGYGISSVTGCGGRLSSNTYIITNTFENCTVTALFEWMETIPLQNGLGITNLSAVPKAQRIYEIDLPEGSKDLIFRLYGGSGDADLYVRQGVYPTLSEYDCRSEESAGNEKICHIKSPQAGIYYVLLYTDSGYEDLTIEAAYQSGGRFDTVEIKEEFFKAAEGGVLAMKEQVKLEVKPDSMAEDAEIKMKHMKTRDGDVYVNTFVLEPEGLQFSKDEPAVLTIPKSMAGPSGIIDAFLYSDSLEGFESEHGQVKAVPLSVFINDDGEFYVEIPHFSVATFIGGGPVVSLAFELPSHHLLPGDLEFTLSPSSIDYPFLGQVLTWIPGHVRMNLGIGPSHIGRKLKDPVPRHEGFTDTELEDMLNHLKTLDESSYRALHRRKPVLDDPWSPWDYDSYIHSSKNADDDKGVLIAHDTGYRSGEYYLGAKRFPGMTWEKRIEVVRNALVKTGAPYTFVGNNEDRGYSCSGFAGKVYEEAGSKITDNARTVTPLDQYVAGSLNNIDRVDVLEGELLDIGVRSMLRNKIDIIPGVSLGAWVAKKLINISYYEESEVTETSAAFEDIDLHSAFSKKDKRLNWEAKLKEAGRPSEWRMQFGATHSYCILTCNDYTTRRELLVHVTPSVRLQFQLENSNGAFITDQPIYVKANNKWVRVIPMGMDGKDSKMAPSSDGQGYVDVRVPFESDTDYSIVAGYPFSKDAIEFVGVYRTDDQQPSGAVNLGKLRPQTIAAPSAFMAIFGSESVALSWNAISGATGYALYYGRSAGINPDDYRTYDEKISLGNVTAHTVQNLNNGTRYYFVIRALVSGSESSNSNEVSATPNPTAFKFMATINKYNETEDNNQACKNEFGSAYRLADWNDVVAYYDSGKSMDVFFDRLAMPSPESDDRRSLNVSRNGHVLYGSRRHYFITRHDHNLPGHYLSHANIDNHLIDLGSWDGARHALCYTENTSLITGRLNDTGIDWWADETTNNITSPVATHPGQDADFGRDAAAREETLQKVGAGAAGFDFTKLGANGQPLAIQNNSWSDTGSEAAGTKWSCVKDNHTGLIWEVKVNDPEHLRHMSHSYSWYNPVSGTNGGHAGYQNRGSCKHSDCDTKGFVEAVNEAGLCGARDWRMPTRKEILSIVNYGRRNPSIDTEFFPNTQSSWFWSSSPRANVSGRAWNLAFASGHVNSNAKYLNSQVRLVRGGQ</sequence>
<feature type="region of interest" description="Disordered" evidence="1">
    <location>
        <begin position="42"/>
        <end position="81"/>
    </location>
</feature>
<dbReference type="SUPFAM" id="SSF54001">
    <property type="entry name" value="Cysteine proteinases"/>
    <property type="match status" value="1"/>
</dbReference>
<feature type="domain" description="Fibronectin type-III" evidence="2">
    <location>
        <begin position="892"/>
        <end position="988"/>
    </location>
</feature>
<dbReference type="Gene3D" id="3.90.1720.10">
    <property type="entry name" value="endopeptidase domain like (from Nostoc punctiforme)"/>
    <property type="match status" value="1"/>
</dbReference>
<dbReference type="InterPro" id="IPR038765">
    <property type="entry name" value="Papain-like_cys_pep_sf"/>
</dbReference>
<dbReference type="Pfam" id="PF18998">
    <property type="entry name" value="Flg_new_2"/>
    <property type="match status" value="2"/>
</dbReference>
<dbReference type="Gene3D" id="2.60.120.380">
    <property type="match status" value="1"/>
</dbReference>
<comment type="caution">
    <text evidence="3">The sequence shown here is derived from an EMBL/GenBank/DDBJ whole genome shotgun (WGS) entry which is preliminary data.</text>
</comment>
<dbReference type="InterPro" id="IPR036116">
    <property type="entry name" value="FN3_sf"/>
</dbReference>
<dbReference type="Pfam" id="PF07603">
    <property type="entry name" value="Lcl_C"/>
    <property type="match status" value="1"/>
</dbReference>
<proteinExistence type="predicted"/>
<dbReference type="CDD" id="cd00063">
    <property type="entry name" value="FN3"/>
    <property type="match status" value="1"/>
</dbReference>
<protein>
    <submittedName>
        <fullName evidence="3">Pre-peptidase</fullName>
    </submittedName>
</protein>
<gene>
    <name evidence="3" type="ORF">LZ24_01966</name>
</gene>
<evidence type="ECO:0000313" key="3">
    <source>
        <dbReference type="EMBL" id="TWI71693.1"/>
    </source>
</evidence>
<evidence type="ECO:0000259" key="2">
    <source>
        <dbReference type="PROSITE" id="PS50853"/>
    </source>
</evidence>
<dbReference type="InterPro" id="IPR003961">
    <property type="entry name" value="FN3_dom"/>
</dbReference>
<dbReference type="Proteomes" id="UP000318307">
    <property type="component" value="Unassembled WGS sequence"/>
</dbReference>
<dbReference type="InterPro" id="IPR007280">
    <property type="entry name" value="Peptidase_C_arc/bac"/>
</dbReference>
<dbReference type="SUPFAM" id="SSF49265">
    <property type="entry name" value="Fibronectin type III"/>
    <property type="match status" value="1"/>
</dbReference>